<reference evidence="14 15" key="1">
    <citation type="submission" date="2021-02" db="EMBL/GenBank/DDBJ databases">
        <title>Plant Genome Project.</title>
        <authorList>
            <person name="Zhang R.-G."/>
        </authorList>
    </citation>
    <scope>NUCLEOTIDE SEQUENCE [LARGE SCALE GENOMIC DNA]</scope>
    <source>
        <tissue evidence="14">Leaves</tissue>
    </source>
</reference>
<organism evidence="14 15">
    <name type="scientific">Xanthoceras sorbifolium</name>
    <dbReference type="NCBI Taxonomy" id="99658"/>
    <lineage>
        <taxon>Eukaryota</taxon>
        <taxon>Viridiplantae</taxon>
        <taxon>Streptophyta</taxon>
        <taxon>Embryophyta</taxon>
        <taxon>Tracheophyta</taxon>
        <taxon>Spermatophyta</taxon>
        <taxon>Magnoliopsida</taxon>
        <taxon>eudicotyledons</taxon>
        <taxon>Gunneridae</taxon>
        <taxon>Pentapetalae</taxon>
        <taxon>rosids</taxon>
        <taxon>malvids</taxon>
        <taxon>Sapindales</taxon>
        <taxon>Sapindaceae</taxon>
        <taxon>Xanthoceroideae</taxon>
        <taxon>Xanthoceras</taxon>
    </lineage>
</organism>
<evidence type="ECO:0000256" key="4">
    <source>
        <dbReference type="ARBA" id="ARBA00005432"/>
    </source>
</evidence>
<evidence type="ECO:0000256" key="3">
    <source>
        <dbReference type="ARBA" id="ARBA00004922"/>
    </source>
</evidence>
<keyword evidence="15" id="KW-1185">Reference proteome</keyword>
<comment type="pathway">
    <text evidence="3">Protein modification; protein glycosylation.</text>
</comment>
<keyword evidence="8" id="KW-0256">Endoplasmic reticulum</keyword>
<dbReference type="PANTHER" id="PTHR21528">
    <property type="entry name" value="DEHYDRODOLICHYL DIPHOSPHATE SYNTHASE COMPLEX SUBUNIT NUS1"/>
    <property type="match status" value="1"/>
</dbReference>
<evidence type="ECO:0000256" key="6">
    <source>
        <dbReference type="ARBA" id="ARBA00022679"/>
    </source>
</evidence>
<comment type="caution">
    <text evidence="14">The sequence shown here is derived from an EMBL/GenBank/DDBJ whole genome shotgun (WGS) entry which is preliminary data.</text>
</comment>
<dbReference type="PANTHER" id="PTHR21528:SF0">
    <property type="entry name" value="DEHYDRODOLICHYL DIPHOSPHATE SYNTHASE COMPLEX SUBUNIT NUS1"/>
    <property type="match status" value="1"/>
</dbReference>
<evidence type="ECO:0000256" key="9">
    <source>
        <dbReference type="ARBA" id="ARBA00022842"/>
    </source>
</evidence>
<protein>
    <recommendedName>
        <fullName evidence="5">ditrans,polycis-polyprenyl diphosphate synthase [(2E,6E)-farnesyldiphosphate specific]</fullName>
        <ecNumber evidence="5">2.5.1.87</ecNumber>
    </recommendedName>
</protein>
<dbReference type="InterPro" id="IPR036424">
    <property type="entry name" value="UPP_synth-like_sf"/>
</dbReference>
<evidence type="ECO:0000256" key="11">
    <source>
        <dbReference type="ARBA" id="ARBA00023136"/>
    </source>
</evidence>
<evidence type="ECO:0000256" key="1">
    <source>
        <dbReference type="ARBA" id="ARBA00001946"/>
    </source>
</evidence>
<comment type="subcellular location">
    <subcellularLocation>
        <location evidence="2">Endoplasmic reticulum membrane</location>
    </subcellularLocation>
</comment>
<dbReference type="EMBL" id="JAFEMO010000002">
    <property type="protein sequence ID" value="KAH7575109.1"/>
    <property type="molecule type" value="Genomic_DNA"/>
</dbReference>
<dbReference type="Gene3D" id="3.40.1180.10">
    <property type="entry name" value="Decaprenyl diphosphate synthase-like"/>
    <property type="match status" value="1"/>
</dbReference>
<keyword evidence="7 13" id="KW-0812">Transmembrane</keyword>
<comment type="catalytic activity">
    <reaction evidence="12">
        <text>n isopentenyl diphosphate + (2E,6E)-farnesyl diphosphate = a di-trans,poly-cis-polyprenyl diphosphate + n diphosphate</text>
        <dbReference type="Rhea" id="RHEA:53008"/>
        <dbReference type="Rhea" id="RHEA-COMP:19494"/>
        <dbReference type="ChEBI" id="CHEBI:33019"/>
        <dbReference type="ChEBI" id="CHEBI:128769"/>
        <dbReference type="ChEBI" id="CHEBI:136960"/>
        <dbReference type="ChEBI" id="CHEBI:175763"/>
        <dbReference type="EC" id="2.5.1.87"/>
    </reaction>
</comment>
<evidence type="ECO:0000256" key="2">
    <source>
        <dbReference type="ARBA" id="ARBA00004586"/>
    </source>
</evidence>
<evidence type="ECO:0000313" key="15">
    <source>
        <dbReference type="Proteomes" id="UP000827721"/>
    </source>
</evidence>
<keyword evidence="10 13" id="KW-1133">Transmembrane helix</keyword>
<keyword evidence="11 13" id="KW-0472">Membrane</keyword>
<dbReference type="EC" id="2.5.1.87" evidence="5"/>
<comment type="similarity">
    <text evidence="4">Belongs to the UPP synthase family.</text>
</comment>
<evidence type="ECO:0000256" key="5">
    <source>
        <dbReference type="ARBA" id="ARBA00012596"/>
    </source>
</evidence>
<feature type="transmembrane region" description="Helical" evidence="13">
    <location>
        <begin position="29"/>
        <end position="51"/>
    </location>
</feature>
<evidence type="ECO:0000256" key="7">
    <source>
        <dbReference type="ARBA" id="ARBA00022692"/>
    </source>
</evidence>
<accession>A0ABQ8IFA3</accession>
<sequence length="307" mass="35035">MMDFRDQTQKVYHLIAKIGDLGVRLLWHLLHFLVSLWYFSLGIASAIESYLISRGILKRYKALDIGKLRYLAIVVESEDAYQIPKVIKLLQCLVAIGVKRVCLYDSEAILLKYLRINVIIVTGILKKSKESILARLNNATLFEEAGESNLLLDRKHITLEFVSPSDGKEAVAKAANLLFIKYLKSGDSGKIEEEIFFTEAHLTDALRAVGCRGPEPDLLLVYGPARCHLGFPAWRIRYTEIVDTKLTRSQHHAISLTYMCLCLSLMRTQEFEEPVKHKQAYGTLEVHETRFPHKGYLQVHHGSPKLW</sequence>
<evidence type="ECO:0000256" key="13">
    <source>
        <dbReference type="SAM" id="Phobius"/>
    </source>
</evidence>
<keyword evidence="6" id="KW-0808">Transferase</keyword>
<proteinExistence type="inferred from homology"/>
<comment type="cofactor">
    <cofactor evidence="1">
        <name>Mg(2+)</name>
        <dbReference type="ChEBI" id="CHEBI:18420"/>
    </cofactor>
</comment>
<keyword evidence="9" id="KW-0460">Magnesium</keyword>
<evidence type="ECO:0000313" key="14">
    <source>
        <dbReference type="EMBL" id="KAH7575109.1"/>
    </source>
</evidence>
<dbReference type="Proteomes" id="UP000827721">
    <property type="component" value="Unassembled WGS sequence"/>
</dbReference>
<evidence type="ECO:0000256" key="8">
    <source>
        <dbReference type="ARBA" id="ARBA00022824"/>
    </source>
</evidence>
<dbReference type="SUPFAM" id="SSF64005">
    <property type="entry name" value="Undecaprenyl diphosphate synthase"/>
    <property type="match status" value="1"/>
</dbReference>
<dbReference type="InterPro" id="IPR038887">
    <property type="entry name" value="Nus1/NgBR"/>
</dbReference>
<evidence type="ECO:0000256" key="12">
    <source>
        <dbReference type="ARBA" id="ARBA00047353"/>
    </source>
</evidence>
<gene>
    <name evidence="14" type="ORF">JRO89_XS02G0049200</name>
</gene>
<name>A0ABQ8IFA3_9ROSI</name>
<evidence type="ECO:0000256" key="10">
    <source>
        <dbReference type="ARBA" id="ARBA00022989"/>
    </source>
</evidence>